<evidence type="ECO:0000256" key="2">
    <source>
        <dbReference type="PROSITE-ProRule" id="PRU00335"/>
    </source>
</evidence>
<dbReference type="Proteomes" id="UP000214720">
    <property type="component" value="Unassembled WGS sequence"/>
</dbReference>
<dbReference type="InterPro" id="IPR009057">
    <property type="entry name" value="Homeodomain-like_sf"/>
</dbReference>
<keyword evidence="1 2" id="KW-0238">DNA-binding</keyword>
<evidence type="ECO:0000259" key="3">
    <source>
        <dbReference type="PROSITE" id="PS50977"/>
    </source>
</evidence>
<dbReference type="SUPFAM" id="SSF46689">
    <property type="entry name" value="Homeodomain-like"/>
    <property type="match status" value="1"/>
</dbReference>
<dbReference type="Gene3D" id="1.10.357.10">
    <property type="entry name" value="Tetracycline Repressor, domain 2"/>
    <property type="match status" value="1"/>
</dbReference>
<protein>
    <submittedName>
        <fullName evidence="4">Transcriptional regulator, TetR family</fullName>
    </submittedName>
</protein>
<dbReference type="EMBL" id="MTHB01000234">
    <property type="protein sequence ID" value="OXC73969.1"/>
    <property type="molecule type" value="Genomic_DNA"/>
</dbReference>
<dbReference type="InterPro" id="IPR050109">
    <property type="entry name" value="HTH-type_TetR-like_transc_reg"/>
</dbReference>
<comment type="caution">
    <text evidence="4">The sequence shown here is derived from an EMBL/GenBank/DDBJ whole genome shotgun (WGS) entry which is preliminary data.</text>
</comment>
<dbReference type="PROSITE" id="PS50977">
    <property type="entry name" value="HTH_TETR_2"/>
    <property type="match status" value="1"/>
</dbReference>
<proteinExistence type="predicted"/>
<feature type="DNA-binding region" description="H-T-H motif" evidence="2">
    <location>
        <begin position="21"/>
        <end position="40"/>
    </location>
</feature>
<sequence>MGVILEAAAHILEQHGFEGYTTNSIAERAGVSIGSLYQYYPGKDAITIALIEQESAVLLDAVVKAARMDDWADALRSMIRAATAHQLTRPKLARLLDFEETRLPFPAHAVRVGSTIQAVIVEVLKKRPEHSAEDVAVLAYDILAITRGLTDSAGERGETDIGELESRVIRAVFGYLERS</sequence>
<dbReference type="PANTHER" id="PTHR30055">
    <property type="entry name" value="HTH-TYPE TRANSCRIPTIONAL REGULATOR RUTR"/>
    <property type="match status" value="1"/>
</dbReference>
<dbReference type="GO" id="GO:0003700">
    <property type="term" value="F:DNA-binding transcription factor activity"/>
    <property type="evidence" value="ECO:0007669"/>
    <property type="project" value="TreeGrafter"/>
</dbReference>
<dbReference type="PRINTS" id="PR00455">
    <property type="entry name" value="HTHTETR"/>
</dbReference>
<gene>
    <name evidence="4" type="ORF">BSU04_34420</name>
</gene>
<dbReference type="RefSeq" id="WP_306427245.1">
    <property type="nucleotide sequence ID" value="NZ_MTHB01000234.1"/>
</dbReference>
<dbReference type="Pfam" id="PF17918">
    <property type="entry name" value="TetR_C_15"/>
    <property type="match status" value="1"/>
</dbReference>
<evidence type="ECO:0000256" key="1">
    <source>
        <dbReference type="ARBA" id="ARBA00023125"/>
    </source>
</evidence>
<dbReference type="GO" id="GO:0000976">
    <property type="term" value="F:transcription cis-regulatory region binding"/>
    <property type="evidence" value="ECO:0007669"/>
    <property type="project" value="TreeGrafter"/>
</dbReference>
<dbReference type="InterPro" id="IPR041669">
    <property type="entry name" value="TetR_C_15"/>
</dbReference>
<organism evidence="4 5">
    <name type="scientific">Caballeronia sordidicola</name>
    <name type="common">Burkholderia sordidicola</name>
    <dbReference type="NCBI Taxonomy" id="196367"/>
    <lineage>
        <taxon>Bacteria</taxon>
        <taxon>Pseudomonadati</taxon>
        <taxon>Pseudomonadota</taxon>
        <taxon>Betaproteobacteria</taxon>
        <taxon>Burkholderiales</taxon>
        <taxon>Burkholderiaceae</taxon>
        <taxon>Caballeronia</taxon>
    </lineage>
</organism>
<dbReference type="PANTHER" id="PTHR30055:SF226">
    <property type="entry name" value="HTH-TYPE TRANSCRIPTIONAL REGULATOR PKSA"/>
    <property type="match status" value="1"/>
</dbReference>
<reference evidence="5" key="1">
    <citation type="submission" date="2017-01" db="EMBL/GenBank/DDBJ databases">
        <title>Genome Analysis of Deinococcus marmoris KOPRI26562.</title>
        <authorList>
            <person name="Kim J.H."/>
            <person name="Oh H.-M."/>
        </authorList>
    </citation>
    <scope>NUCLEOTIDE SEQUENCE [LARGE SCALE GENOMIC DNA]</scope>
    <source>
        <strain evidence="5">PAMC 26633</strain>
    </source>
</reference>
<evidence type="ECO:0000313" key="5">
    <source>
        <dbReference type="Proteomes" id="UP000214720"/>
    </source>
</evidence>
<evidence type="ECO:0000313" key="4">
    <source>
        <dbReference type="EMBL" id="OXC73969.1"/>
    </source>
</evidence>
<accession>A0A226WT21</accession>
<feature type="domain" description="HTH tetR-type" evidence="3">
    <location>
        <begin position="1"/>
        <end position="58"/>
    </location>
</feature>
<dbReference type="Pfam" id="PF00440">
    <property type="entry name" value="TetR_N"/>
    <property type="match status" value="1"/>
</dbReference>
<name>A0A226WT21_CABSO</name>
<dbReference type="InterPro" id="IPR001647">
    <property type="entry name" value="HTH_TetR"/>
</dbReference>
<dbReference type="AlphaFoldDB" id="A0A226WT21"/>